<feature type="coiled-coil region" evidence="1">
    <location>
        <begin position="22"/>
        <end position="49"/>
    </location>
</feature>
<name>A0A9P8L4K1_9PEZI</name>
<protein>
    <submittedName>
        <fullName evidence="2">Vacuolar-sorting protein snf7</fullName>
    </submittedName>
</protein>
<evidence type="ECO:0000256" key="1">
    <source>
        <dbReference type="SAM" id="Coils"/>
    </source>
</evidence>
<dbReference type="AlphaFoldDB" id="A0A9P8L4K1"/>
<evidence type="ECO:0000313" key="2">
    <source>
        <dbReference type="EMBL" id="KAH0548598.1"/>
    </source>
</evidence>
<evidence type="ECO:0000313" key="3">
    <source>
        <dbReference type="Proteomes" id="UP000750711"/>
    </source>
</evidence>
<accession>A0A9P8L4K1</accession>
<dbReference type="EMBL" id="JAGHQM010002499">
    <property type="protein sequence ID" value="KAH0548598.1"/>
    <property type="molecule type" value="Genomic_DNA"/>
</dbReference>
<organism evidence="2 3">
    <name type="scientific">Trichoglossum hirsutum</name>
    <dbReference type="NCBI Taxonomy" id="265104"/>
    <lineage>
        <taxon>Eukaryota</taxon>
        <taxon>Fungi</taxon>
        <taxon>Dikarya</taxon>
        <taxon>Ascomycota</taxon>
        <taxon>Pezizomycotina</taxon>
        <taxon>Geoglossomycetes</taxon>
        <taxon>Geoglossales</taxon>
        <taxon>Geoglossaceae</taxon>
        <taxon>Trichoglossum</taxon>
    </lineage>
</organism>
<keyword evidence="1" id="KW-0175">Coiled coil</keyword>
<dbReference type="Proteomes" id="UP000750711">
    <property type="component" value="Unassembled WGS sequence"/>
</dbReference>
<keyword evidence="3" id="KW-1185">Reference proteome</keyword>
<sequence>MWSWFGSSSATAKKKDLPKNAILTLRQQLEMLQKREAHLERQMNEQDAIARKNVSTNKN</sequence>
<reference evidence="2" key="1">
    <citation type="submission" date="2021-03" db="EMBL/GenBank/DDBJ databases">
        <title>Comparative genomics and phylogenomic investigation of the class Geoglossomycetes provide insights into ecological specialization and systematics.</title>
        <authorList>
            <person name="Melie T."/>
            <person name="Pirro S."/>
            <person name="Miller A.N."/>
            <person name="Quandt A."/>
        </authorList>
    </citation>
    <scope>NUCLEOTIDE SEQUENCE</scope>
    <source>
        <strain evidence="2">CAQ_001_2017</strain>
    </source>
</reference>
<gene>
    <name evidence="2" type="primary">VSP3</name>
    <name evidence="2" type="ORF">GP486_007857</name>
</gene>
<comment type="caution">
    <text evidence="2">The sequence shown here is derived from an EMBL/GenBank/DDBJ whole genome shotgun (WGS) entry which is preliminary data.</text>
</comment>
<dbReference type="Gene3D" id="1.10.287.1060">
    <property type="entry name" value="ESAT-6-like"/>
    <property type="match status" value="1"/>
</dbReference>
<feature type="non-terminal residue" evidence="2">
    <location>
        <position position="59"/>
    </location>
</feature>
<proteinExistence type="predicted"/>